<proteinExistence type="predicted"/>
<sequence>EMNPNESNNDDQQLEYNLQIMNNELYMLIDGREPMASAQNLACANGVSINVLQELNMKFDNLMLDEDAPQFEFHGYGCTQTADILQKRERRSSDSGAKKKSKRSNSETRLVSHQKQMQLQKENVFNQNESRPSGKRGASSQRDKHSDSNAVQRLMSLFKSLHYLVWSDFPSHQLNSVPAGFLFDVPMKCTLPKGFNVRHHVQVLCTKLERFLDRLHRVLETNRNLDLIKYTDCNAHLRDAFQCLTALKQFTVVELRQRSMQFINAAGKNNGKELQNLLMDLVNHLKTAHIYVHVFNWEMDLEHRYSSAMTARHEATVSKSISLASKEYMAAQSLQLSHEEELIANRYQLLHGIIGSKEHKEFLSALVHTPENYFPPEIIALCKPPKVNQFGTQNELAGGFENLHFAADILELPPSSPPRLGRRVHSPNK</sequence>
<evidence type="ECO:0000313" key="3">
    <source>
        <dbReference type="Proteomes" id="UP001200034"/>
    </source>
</evidence>
<protein>
    <recommendedName>
        <fullName evidence="4">Protein bag-of-marbles</fullName>
    </recommendedName>
</protein>
<keyword evidence="3" id="KW-1185">Reference proteome</keyword>
<feature type="compositionally biased region" description="Polar residues" evidence="1">
    <location>
        <begin position="107"/>
        <end position="131"/>
    </location>
</feature>
<feature type="non-terminal residue" evidence="2">
    <location>
        <position position="429"/>
    </location>
</feature>
<accession>A0AAD4JSQ0</accession>
<gene>
    <name evidence="2" type="ORF">KR093_003373</name>
</gene>
<comment type="caution">
    <text evidence="2">The sequence shown here is derived from an EMBL/GenBank/DDBJ whole genome shotgun (WGS) entry which is preliminary data.</text>
</comment>
<evidence type="ECO:0000313" key="2">
    <source>
        <dbReference type="EMBL" id="KAH8358937.1"/>
    </source>
</evidence>
<organism evidence="2 3">
    <name type="scientific">Drosophila rubida</name>
    <dbReference type="NCBI Taxonomy" id="30044"/>
    <lineage>
        <taxon>Eukaryota</taxon>
        <taxon>Metazoa</taxon>
        <taxon>Ecdysozoa</taxon>
        <taxon>Arthropoda</taxon>
        <taxon>Hexapoda</taxon>
        <taxon>Insecta</taxon>
        <taxon>Pterygota</taxon>
        <taxon>Neoptera</taxon>
        <taxon>Endopterygota</taxon>
        <taxon>Diptera</taxon>
        <taxon>Brachycera</taxon>
        <taxon>Muscomorpha</taxon>
        <taxon>Ephydroidea</taxon>
        <taxon>Drosophilidae</taxon>
        <taxon>Drosophila</taxon>
    </lineage>
</organism>
<feature type="region of interest" description="Disordered" evidence="1">
    <location>
        <begin position="84"/>
        <end position="147"/>
    </location>
</feature>
<feature type="non-terminal residue" evidence="2">
    <location>
        <position position="1"/>
    </location>
</feature>
<dbReference type="Proteomes" id="UP001200034">
    <property type="component" value="Unassembled WGS sequence"/>
</dbReference>
<reference evidence="2" key="1">
    <citation type="journal article" date="2021" name="Mol. Ecol. Resour.">
        <title>Phylogenomic analyses of the genus Drosophila reveals genomic signals of climate adaptation.</title>
        <authorList>
            <person name="Li F."/>
            <person name="Rane R.V."/>
            <person name="Luria V."/>
            <person name="Xiong Z."/>
            <person name="Chen J."/>
            <person name="Li Z."/>
            <person name="Catullo R.A."/>
            <person name="Griffin P.C."/>
            <person name="Schiffer M."/>
            <person name="Pearce S."/>
            <person name="Lee S.F."/>
            <person name="McElroy K."/>
            <person name="Stocker A."/>
            <person name="Shirriffs J."/>
            <person name="Cockerell F."/>
            <person name="Coppin C."/>
            <person name="Sgro C.M."/>
            <person name="Karger A."/>
            <person name="Cain J.W."/>
            <person name="Weber J.A."/>
            <person name="Santpere G."/>
            <person name="Kirschner M.W."/>
            <person name="Hoffmann A.A."/>
            <person name="Oakeshott J.G."/>
            <person name="Zhang G."/>
        </authorList>
    </citation>
    <scope>NUCLEOTIDE SEQUENCE</scope>
    <source>
        <strain evidence="2">BGI-SZ-2011g</strain>
    </source>
</reference>
<dbReference type="EMBL" id="JAJJHW010003409">
    <property type="protein sequence ID" value="KAH8358937.1"/>
    <property type="molecule type" value="Genomic_DNA"/>
</dbReference>
<feature type="compositionally biased region" description="Basic and acidic residues" evidence="1">
    <location>
        <begin position="85"/>
        <end position="97"/>
    </location>
</feature>
<evidence type="ECO:0000256" key="1">
    <source>
        <dbReference type="SAM" id="MobiDB-lite"/>
    </source>
</evidence>
<dbReference type="AlphaFoldDB" id="A0AAD4JSQ0"/>
<evidence type="ECO:0008006" key="4">
    <source>
        <dbReference type="Google" id="ProtNLM"/>
    </source>
</evidence>
<name>A0AAD4JSQ0_9MUSC</name>